<accession>A0A6I3SPE9</accession>
<comment type="caution">
    <text evidence="2">The sequence shown here is derived from an EMBL/GenBank/DDBJ whole genome shotgun (WGS) entry which is preliminary data.</text>
</comment>
<dbReference type="EMBL" id="WNKU01000046">
    <property type="protein sequence ID" value="MTV50933.1"/>
    <property type="molecule type" value="Genomic_DNA"/>
</dbReference>
<organism evidence="2 3">
    <name type="scientific">Heliobacterium mobile</name>
    <name type="common">Heliobacillus mobilis</name>
    <dbReference type="NCBI Taxonomy" id="28064"/>
    <lineage>
        <taxon>Bacteria</taxon>
        <taxon>Bacillati</taxon>
        <taxon>Bacillota</taxon>
        <taxon>Clostridia</taxon>
        <taxon>Eubacteriales</taxon>
        <taxon>Heliobacteriaceae</taxon>
        <taxon>Heliobacterium</taxon>
    </lineage>
</organism>
<evidence type="ECO:0000259" key="1">
    <source>
        <dbReference type="Pfam" id="PF01593"/>
    </source>
</evidence>
<feature type="domain" description="Amine oxidase" evidence="1">
    <location>
        <begin position="1"/>
        <end position="318"/>
    </location>
</feature>
<dbReference type="GO" id="GO:0016491">
    <property type="term" value="F:oxidoreductase activity"/>
    <property type="evidence" value="ECO:0007669"/>
    <property type="project" value="InterPro"/>
</dbReference>
<proteinExistence type="predicted"/>
<dbReference type="PANTHER" id="PTHR46313">
    <property type="match status" value="1"/>
</dbReference>
<dbReference type="OrthoDB" id="9814556at2"/>
<dbReference type="SUPFAM" id="SSF51905">
    <property type="entry name" value="FAD/NAD(P)-binding domain"/>
    <property type="match status" value="1"/>
</dbReference>
<dbReference type="InterPro" id="IPR002937">
    <property type="entry name" value="Amino_oxidase"/>
</dbReference>
<name>A0A6I3SPE9_HELMO</name>
<dbReference type="GO" id="GO:0016116">
    <property type="term" value="P:carotenoid metabolic process"/>
    <property type="evidence" value="ECO:0007669"/>
    <property type="project" value="InterPro"/>
</dbReference>
<dbReference type="Proteomes" id="UP000430670">
    <property type="component" value="Unassembled WGS sequence"/>
</dbReference>
<dbReference type="AlphaFoldDB" id="A0A6I3SPE9"/>
<keyword evidence="3" id="KW-1185">Reference proteome</keyword>
<protein>
    <submittedName>
        <fullName evidence="2">NAD(P)-binding protein</fullName>
    </submittedName>
</protein>
<reference evidence="2 3" key="1">
    <citation type="submission" date="2019-11" db="EMBL/GenBank/DDBJ databases">
        <title>Whole-genome sequence of a the green, strictly anaerobic photosynthetic bacterium Heliobacillus mobilis DSM 6151.</title>
        <authorList>
            <person name="Kyndt J.A."/>
            <person name="Meyer T.E."/>
        </authorList>
    </citation>
    <scope>NUCLEOTIDE SEQUENCE [LARGE SCALE GENOMIC DNA]</scope>
    <source>
        <strain evidence="2 3">DSM 6151</strain>
    </source>
</reference>
<evidence type="ECO:0000313" key="2">
    <source>
        <dbReference type="EMBL" id="MTV50933.1"/>
    </source>
</evidence>
<gene>
    <name evidence="2" type="ORF">GJ688_18615</name>
</gene>
<dbReference type="Pfam" id="PF01593">
    <property type="entry name" value="Amino_oxidase"/>
    <property type="match status" value="1"/>
</dbReference>
<dbReference type="InterPro" id="IPR036188">
    <property type="entry name" value="FAD/NAD-bd_sf"/>
</dbReference>
<evidence type="ECO:0000313" key="3">
    <source>
        <dbReference type="Proteomes" id="UP000430670"/>
    </source>
</evidence>
<sequence>MGGLVSAALLAKAGWKVTVLERNHYPGGCAGTFAYRGYRFDAGATLAGGFYPGGPMHQLGEALGICWNVQPIEPVMVVHLTKEQRVYCWADQLRWQQERRQHFGEKAEPFWRWQESTAAGLWSFAELNPNWPPQSWAEVNTLVQKGRKWLSREGLSQLGMVTAVRQTVGDKIGKLARLKSSSIEADSLDLLRRFIDAQLLIAAQCPADEALALYGAAALELARRGVGCLRGGIGGMAEALVESIQRSGGAVQYGSEASRVRSEKGQPVAVETAQGKSIPADLVLLNLPPNDALSMLDTDLQDAWKPWWAERAISHREMEVPDDGWGAFMVYVGLDGSVVPDDFPLSHQVLRPESLEGHGVFLTLSPAWDPSRAPFRCRALTMSTHTELEPWWTAHRLGKDVYERRKHQYTEQMLDAAEQVIPGLRTATKVVLAGSPVTYRRFTGRSKGWVGGYRQNSLTRLWGPRITDRLWLVGDSIFPGQSTAAVTIGAMRVVEAILQRLS</sequence>
<dbReference type="InterPro" id="IPR045892">
    <property type="entry name" value="CrtISO-like"/>
</dbReference>
<dbReference type="Gene3D" id="3.50.50.60">
    <property type="entry name" value="FAD/NAD(P)-binding domain"/>
    <property type="match status" value="2"/>
</dbReference>
<dbReference type="PANTHER" id="PTHR46313:SF3">
    <property type="entry name" value="PROLYCOPENE ISOMERASE, CHLOROPLASTIC"/>
    <property type="match status" value="1"/>
</dbReference>